<comment type="function">
    <text evidence="9">Catalyzes the phospholipid dependent N-acylation of the N-terminal cysteine of apolipoprotein, the last step in lipoprotein maturation.</text>
</comment>
<dbReference type="UniPathway" id="UPA00666"/>
<keyword evidence="4 9" id="KW-0808">Transferase</keyword>
<dbReference type="OrthoDB" id="9804277at2"/>
<evidence type="ECO:0000256" key="9">
    <source>
        <dbReference type="HAMAP-Rule" id="MF_01148"/>
    </source>
</evidence>
<dbReference type="Proteomes" id="UP000270927">
    <property type="component" value="Unassembled WGS sequence"/>
</dbReference>
<sequence>MRSYLVFTAYPLWVDKIFKQLCSKKSSSGYICLLAVLSSSFFGLAWCSFWFGALLFIAIVPILLIIKLLTMRAKRKSFMHGLFYVFLTLFLWNTLTIWWISNADLVGFIFIACCNALYLSFPWLFYYYMRKWVGVYAGYAALVTGWLTLEYVHFAWEYWELSFPWLNLGNGLAALPYWIQWYSYTGILGGSLWILVLNILIYHLLFENITPLMVNGFLYWLLLPIFISVIMYYNYKDQGMPVEAVVVQPNIDSYTEKDTSSSSFIPHAHQIDRLLTLSKEQLTPATGLVVWPESALNFWIDESMVYDYVWLQPIRQWLDQLPALSLITGVSSFRSYGAIKATKTARKNGRNYMDCFNSIFHLKAGNTLDIYHKEKRLPFGEYIPYYSVLPEWISSWIRQKFIDLGNIDPCFGQGSGSKVFEINPKIKVAAINCYDSLYGAFVGSAVQKGANLLTITTNDNWWGDTPIYHHHFQYSRLLAIAHRKSLIRSANTGISGFINQRGDAIAKTQRLVPAALRQVVYANNQMTFYSLYGDYIGHIAAWACLLLFFILFIARLKYLGLCSSR</sequence>
<keyword evidence="8 9" id="KW-0012">Acyltransferase</keyword>
<gene>
    <name evidence="9 11" type="primary">lnt</name>
    <name evidence="11" type="ORF">EDM02_05060</name>
</gene>
<comment type="subcellular location">
    <subcellularLocation>
        <location evidence="1 9">Cell membrane</location>
        <topology evidence="1 9">Multi-pass membrane protein</topology>
    </subcellularLocation>
</comment>
<evidence type="ECO:0000313" key="12">
    <source>
        <dbReference type="Proteomes" id="UP000270927"/>
    </source>
</evidence>
<feature type="transmembrane region" description="Helical" evidence="9">
    <location>
        <begin position="27"/>
        <end position="44"/>
    </location>
</feature>
<dbReference type="Pfam" id="PF00795">
    <property type="entry name" value="CN_hydrolase"/>
    <property type="match status" value="1"/>
</dbReference>
<dbReference type="EMBL" id="RARA01000027">
    <property type="protein sequence ID" value="ROT46918.1"/>
    <property type="molecule type" value="Genomic_DNA"/>
</dbReference>
<evidence type="ECO:0000256" key="3">
    <source>
        <dbReference type="ARBA" id="ARBA00022475"/>
    </source>
</evidence>
<dbReference type="NCBIfam" id="TIGR00546">
    <property type="entry name" value="lnt"/>
    <property type="match status" value="1"/>
</dbReference>
<dbReference type="HAMAP" id="MF_01148">
    <property type="entry name" value="Lnt"/>
    <property type="match status" value="1"/>
</dbReference>
<feature type="domain" description="CN hydrolase" evidence="10">
    <location>
        <begin position="247"/>
        <end position="526"/>
    </location>
</feature>
<dbReference type="PROSITE" id="PS50263">
    <property type="entry name" value="CN_HYDROLASE"/>
    <property type="match status" value="1"/>
</dbReference>
<evidence type="ECO:0000313" key="11">
    <source>
        <dbReference type="EMBL" id="ROT46918.1"/>
    </source>
</evidence>
<proteinExistence type="inferred from homology"/>
<name>A0A3N2QAU3_9BACT</name>
<evidence type="ECO:0000256" key="1">
    <source>
        <dbReference type="ARBA" id="ARBA00004651"/>
    </source>
</evidence>
<dbReference type="InterPro" id="IPR004563">
    <property type="entry name" value="Apolipo_AcylTrfase"/>
</dbReference>
<dbReference type="InterPro" id="IPR045378">
    <property type="entry name" value="LNT_N"/>
</dbReference>
<dbReference type="SUPFAM" id="SSF56317">
    <property type="entry name" value="Carbon-nitrogen hydrolase"/>
    <property type="match status" value="1"/>
</dbReference>
<comment type="pathway">
    <text evidence="9">Protein modification; lipoprotein biosynthesis (N-acyl transfer).</text>
</comment>
<feature type="transmembrane region" description="Helical" evidence="9">
    <location>
        <begin position="106"/>
        <end position="129"/>
    </location>
</feature>
<dbReference type="PANTHER" id="PTHR38686">
    <property type="entry name" value="APOLIPOPROTEIN N-ACYLTRANSFERASE"/>
    <property type="match status" value="1"/>
</dbReference>
<dbReference type="InterPro" id="IPR003010">
    <property type="entry name" value="C-N_Hydrolase"/>
</dbReference>
<accession>A0A3N2QAU3</accession>
<organism evidence="11 12">
    <name type="scientific">Candidatus Cardinium hertigii</name>
    <dbReference type="NCBI Taxonomy" id="247481"/>
    <lineage>
        <taxon>Bacteria</taxon>
        <taxon>Pseudomonadati</taxon>
        <taxon>Bacteroidota</taxon>
        <taxon>Cytophagia</taxon>
        <taxon>Cytophagales</taxon>
        <taxon>Amoebophilaceae</taxon>
        <taxon>Candidatus Cardinium</taxon>
    </lineage>
</organism>
<dbReference type="Gene3D" id="3.60.110.10">
    <property type="entry name" value="Carbon-nitrogen hydrolase"/>
    <property type="match status" value="1"/>
</dbReference>
<keyword evidence="7 9" id="KW-0472">Membrane</keyword>
<keyword evidence="6 9" id="KW-1133">Transmembrane helix</keyword>
<comment type="catalytic activity">
    <reaction evidence="9">
        <text>N-terminal S-1,2-diacyl-sn-glyceryl-L-cysteinyl-[lipoprotein] + a glycerophospholipid = N-acyl-S-1,2-diacyl-sn-glyceryl-L-cysteinyl-[lipoprotein] + a 2-acyl-sn-glycero-3-phospholipid + H(+)</text>
        <dbReference type="Rhea" id="RHEA:48228"/>
        <dbReference type="Rhea" id="RHEA-COMP:14681"/>
        <dbReference type="Rhea" id="RHEA-COMP:14684"/>
        <dbReference type="ChEBI" id="CHEBI:15378"/>
        <dbReference type="ChEBI" id="CHEBI:136912"/>
        <dbReference type="ChEBI" id="CHEBI:140656"/>
        <dbReference type="ChEBI" id="CHEBI:140657"/>
        <dbReference type="ChEBI" id="CHEBI:140660"/>
        <dbReference type="EC" id="2.3.1.269"/>
    </reaction>
</comment>
<feature type="transmembrane region" description="Helical" evidence="9">
    <location>
        <begin position="136"/>
        <end position="156"/>
    </location>
</feature>
<keyword evidence="12" id="KW-1185">Reference proteome</keyword>
<dbReference type="Pfam" id="PF20154">
    <property type="entry name" value="LNT_N"/>
    <property type="match status" value="1"/>
</dbReference>
<dbReference type="PANTHER" id="PTHR38686:SF1">
    <property type="entry name" value="APOLIPOPROTEIN N-ACYLTRANSFERASE"/>
    <property type="match status" value="1"/>
</dbReference>
<keyword evidence="3 9" id="KW-1003">Cell membrane</keyword>
<comment type="similarity">
    <text evidence="2 9">Belongs to the CN hydrolase family. Apolipoprotein N-acyltransferase subfamily.</text>
</comment>
<dbReference type="GO" id="GO:0016410">
    <property type="term" value="F:N-acyltransferase activity"/>
    <property type="evidence" value="ECO:0007669"/>
    <property type="project" value="UniProtKB-UniRule"/>
</dbReference>
<evidence type="ECO:0000256" key="4">
    <source>
        <dbReference type="ARBA" id="ARBA00022679"/>
    </source>
</evidence>
<keyword evidence="11" id="KW-0449">Lipoprotein</keyword>
<keyword evidence="5 9" id="KW-0812">Transmembrane</keyword>
<evidence type="ECO:0000259" key="10">
    <source>
        <dbReference type="PROSITE" id="PS50263"/>
    </source>
</evidence>
<dbReference type="RefSeq" id="WP_123663544.1">
    <property type="nucleotide sequence ID" value="NZ_RARA01000027.1"/>
</dbReference>
<protein>
    <recommendedName>
        <fullName evidence="9">Apolipoprotein N-acyltransferase</fullName>
        <shortName evidence="9">ALP N-acyltransferase</shortName>
        <ecNumber evidence="9">2.3.1.269</ecNumber>
    </recommendedName>
</protein>
<reference evidence="11 12" key="1">
    <citation type="submission" date="2018-09" db="EMBL/GenBank/DDBJ databases">
        <title>Comparative Genomics of Wolbachia-Cardinium Dual Endosymbiosis in a Plant-Parasitic Nematode.</title>
        <authorList>
            <person name="Brown A.M.V."/>
            <person name="Wasala S.K."/>
            <person name="Howe D.K."/>
            <person name="Peetz A.B."/>
            <person name="Zasada I.A."/>
            <person name="Denver D.R."/>
        </authorList>
    </citation>
    <scope>NUCLEOTIDE SEQUENCE [LARGE SCALE GENOMIC DNA]</scope>
    <source>
        <strain evidence="11 12">Pp_1</strain>
    </source>
</reference>
<evidence type="ECO:0000256" key="5">
    <source>
        <dbReference type="ARBA" id="ARBA00022692"/>
    </source>
</evidence>
<evidence type="ECO:0000256" key="6">
    <source>
        <dbReference type="ARBA" id="ARBA00022989"/>
    </source>
</evidence>
<dbReference type="InterPro" id="IPR036526">
    <property type="entry name" value="C-N_Hydrolase_sf"/>
</dbReference>
<evidence type="ECO:0000256" key="7">
    <source>
        <dbReference type="ARBA" id="ARBA00023136"/>
    </source>
</evidence>
<comment type="caution">
    <text evidence="11">The sequence shown here is derived from an EMBL/GenBank/DDBJ whole genome shotgun (WGS) entry which is preliminary data.</text>
</comment>
<feature type="transmembrane region" description="Helical" evidence="9">
    <location>
        <begin position="217"/>
        <end position="235"/>
    </location>
</feature>
<feature type="transmembrane region" description="Helical" evidence="9">
    <location>
        <begin position="81"/>
        <end position="100"/>
    </location>
</feature>
<feature type="transmembrane region" description="Helical" evidence="9">
    <location>
        <begin position="50"/>
        <end position="69"/>
    </location>
</feature>
<dbReference type="CDD" id="cd07571">
    <property type="entry name" value="ALP_N-acyl_transferase"/>
    <property type="match status" value="1"/>
</dbReference>
<dbReference type="GO" id="GO:0042158">
    <property type="term" value="P:lipoprotein biosynthetic process"/>
    <property type="evidence" value="ECO:0007669"/>
    <property type="project" value="UniProtKB-UniRule"/>
</dbReference>
<evidence type="ECO:0000256" key="2">
    <source>
        <dbReference type="ARBA" id="ARBA00010065"/>
    </source>
</evidence>
<evidence type="ECO:0000256" key="8">
    <source>
        <dbReference type="ARBA" id="ARBA00023315"/>
    </source>
</evidence>
<dbReference type="EC" id="2.3.1.269" evidence="9"/>
<dbReference type="GO" id="GO:0005886">
    <property type="term" value="C:plasma membrane"/>
    <property type="evidence" value="ECO:0007669"/>
    <property type="project" value="UniProtKB-SubCell"/>
</dbReference>
<feature type="transmembrane region" description="Helical" evidence="9">
    <location>
        <begin position="535"/>
        <end position="556"/>
    </location>
</feature>
<dbReference type="AlphaFoldDB" id="A0A3N2QAU3"/>
<feature type="transmembrane region" description="Helical" evidence="9">
    <location>
        <begin position="181"/>
        <end position="205"/>
    </location>
</feature>